<keyword evidence="7 14" id="KW-0812">Transmembrane</keyword>
<dbReference type="GO" id="GO:0005576">
    <property type="term" value="C:extracellular region"/>
    <property type="evidence" value="ECO:0007669"/>
    <property type="project" value="UniProtKB-SubCell"/>
</dbReference>
<proteinExistence type="inferred from homology"/>
<accession>A0AAJ0CV85</accession>
<dbReference type="Proteomes" id="UP001251528">
    <property type="component" value="Unassembled WGS sequence"/>
</dbReference>
<keyword evidence="6" id="KW-0336">GPI-anchor</keyword>
<organism evidence="18 19">
    <name type="scientific">Conoideocrella luteorostrata</name>
    <dbReference type="NCBI Taxonomy" id="1105319"/>
    <lineage>
        <taxon>Eukaryota</taxon>
        <taxon>Fungi</taxon>
        <taxon>Dikarya</taxon>
        <taxon>Ascomycota</taxon>
        <taxon>Pezizomycotina</taxon>
        <taxon>Sordariomycetes</taxon>
        <taxon>Hypocreomycetidae</taxon>
        <taxon>Hypocreales</taxon>
        <taxon>Clavicipitaceae</taxon>
        <taxon>Conoideocrella</taxon>
    </lineage>
</organism>
<keyword evidence="5" id="KW-0964">Secreted</keyword>
<comment type="subcellular location">
    <subcellularLocation>
        <location evidence="2">Membrane</location>
        <topology evidence="2">Lipid-anchor</topology>
        <topology evidence="2">GPI-anchor</topology>
    </subcellularLocation>
    <subcellularLocation>
        <location evidence="1">Membrane</location>
        <topology evidence="1">Multi-pass membrane protein</topology>
    </subcellularLocation>
    <subcellularLocation>
        <location evidence="3">Secreted</location>
    </subcellularLocation>
</comment>
<keyword evidence="10 14" id="KW-0472">Membrane</keyword>
<dbReference type="EMBL" id="JASWJB010000056">
    <property type="protein sequence ID" value="KAK2603815.1"/>
    <property type="molecule type" value="Genomic_DNA"/>
</dbReference>
<dbReference type="InterPro" id="IPR008427">
    <property type="entry name" value="Extracellular_membr_CFEM_dom"/>
</dbReference>
<feature type="transmembrane region" description="Helical" evidence="14">
    <location>
        <begin position="310"/>
        <end position="329"/>
    </location>
</feature>
<comment type="caution">
    <text evidence="18">The sequence shown here is derived from an EMBL/GenBank/DDBJ whole genome shotgun (WGS) entry which is preliminary data.</text>
</comment>
<name>A0AAJ0CV85_9HYPO</name>
<evidence type="ECO:0000259" key="16">
    <source>
        <dbReference type="Pfam" id="PF05730"/>
    </source>
</evidence>
<evidence type="ECO:0000259" key="17">
    <source>
        <dbReference type="Pfam" id="PF20684"/>
    </source>
</evidence>
<feature type="domain" description="CFEM" evidence="16">
    <location>
        <begin position="37"/>
        <end position="104"/>
    </location>
</feature>
<evidence type="ECO:0000256" key="15">
    <source>
        <dbReference type="SAM" id="SignalP"/>
    </source>
</evidence>
<feature type="transmembrane region" description="Helical" evidence="14">
    <location>
        <begin position="194"/>
        <end position="218"/>
    </location>
</feature>
<feature type="transmembrane region" description="Helical" evidence="14">
    <location>
        <begin position="276"/>
        <end position="298"/>
    </location>
</feature>
<gene>
    <name evidence="18" type="ORF">QQS21_004017</name>
</gene>
<feature type="transmembrane region" description="Helical" evidence="14">
    <location>
        <begin position="148"/>
        <end position="174"/>
    </location>
</feature>
<evidence type="ECO:0000256" key="13">
    <source>
        <dbReference type="ARBA" id="ARBA00038359"/>
    </source>
</evidence>
<evidence type="ECO:0008006" key="20">
    <source>
        <dbReference type="Google" id="ProtNLM"/>
    </source>
</evidence>
<keyword evidence="19" id="KW-1185">Reference proteome</keyword>
<keyword evidence="11" id="KW-1015">Disulfide bond</keyword>
<evidence type="ECO:0000256" key="8">
    <source>
        <dbReference type="ARBA" id="ARBA00022729"/>
    </source>
</evidence>
<evidence type="ECO:0000256" key="1">
    <source>
        <dbReference type="ARBA" id="ARBA00004141"/>
    </source>
</evidence>
<dbReference type="InterPro" id="IPR052337">
    <property type="entry name" value="SAT4-like"/>
</dbReference>
<evidence type="ECO:0000256" key="10">
    <source>
        <dbReference type="ARBA" id="ARBA00023136"/>
    </source>
</evidence>
<dbReference type="AlphaFoldDB" id="A0AAJ0CV85"/>
<sequence length="435" mass="48593">MRVQLGFGSLAALMLPGLCLGDQGTAPTPGNLTASLMTVPPCALPCLAENVIKANCSASDPQCICVDKYTQISDSATPCILEKCALVDALCHLKVTKNVTESVCRRPIRDKSGQYDAMNLSMGVITALLVVVRLIYKKFYSYRREFGYDDWAILFTLIFGIPCTVINTVGLTAHGLGRDVWTVPPAQLTTFVEYFFIIEILYLAEMAIIKLSLSLFYLSIFPGTIIRRLLLGTCILNVIFGIVFVTMGIFACTPVSRYWTQYVEKDSTGHCINLNMFAWIHAALNIALDVWMIALPLSQVKGLELHWKKKFGVVFMFLIGTFVTIVSILRLQTLIYFANSRNPTWDNWIIGWWSTIEVNVGMICTCMPTLRLILVRLAPRIFSTNVSNNQSHGTHTAADRFTRNSNIMGYKQFELTSIETSAMEREKPKGKFPGV</sequence>
<feature type="chain" id="PRO_5042547457" description="Extracellular membrane protein CFEM domain-containing protein" evidence="15">
    <location>
        <begin position="22"/>
        <end position="435"/>
    </location>
</feature>
<evidence type="ECO:0000256" key="4">
    <source>
        <dbReference type="ARBA" id="ARBA00010031"/>
    </source>
</evidence>
<protein>
    <recommendedName>
        <fullName evidence="20">Extracellular membrane protein CFEM domain-containing protein</fullName>
    </recommendedName>
</protein>
<evidence type="ECO:0000313" key="19">
    <source>
        <dbReference type="Proteomes" id="UP001251528"/>
    </source>
</evidence>
<reference evidence="18" key="1">
    <citation type="submission" date="2023-06" db="EMBL/GenBank/DDBJ databases">
        <title>Conoideocrella luteorostrata (Hypocreales: Clavicipitaceae), a potential biocontrol fungus for elongate hemlock scale in United States Christmas tree production areas.</title>
        <authorList>
            <person name="Barrett H."/>
            <person name="Lovett B."/>
            <person name="Macias A.M."/>
            <person name="Stajich J.E."/>
            <person name="Kasson M.T."/>
        </authorList>
    </citation>
    <scope>NUCLEOTIDE SEQUENCE</scope>
    <source>
        <strain evidence="18">ARSEF 14590</strain>
    </source>
</reference>
<evidence type="ECO:0000256" key="5">
    <source>
        <dbReference type="ARBA" id="ARBA00022525"/>
    </source>
</evidence>
<dbReference type="Pfam" id="PF20684">
    <property type="entry name" value="Fung_rhodopsin"/>
    <property type="match status" value="1"/>
</dbReference>
<dbReference type="PANTHER" id="PTHR33048">
    <property type="entry name" value="PTH11-LIKE INTEGRAL MEMBRANE PROTEIN (AFU_ORTHOLOGUE AFUA_5G11245)"/>
    <property type="match status" value="1"/>
</dbReference>
<comment type="similarity">
    <text evidence="13">Belongs to the SAT4 family.</text>
</comment>
<feature type="signal peptide" evidence="15">
    <location>
        <begin position="1"/>
        <end position="21"/>
    </location>
</feature>
<keyword evidence="12" id="KW-0449">Lipoprotein</keyword>
<evidence type="ECO:0000256" key="2">
    <source>
        <dbReference type="ARBA" id="ARBA00004589"/>
    </source>
</evidence>
<dbReference type="PANTHER" id="PTHR33048:SF143">
    <property type="entry name" value="EXTRACELLULAR MEMBRANE PROTEIN CFEM DOMAIN-CONTAINING PROTEIN-RELATED"/>
    <property type="match status" value="1"/>
</dbReference>
<comment type="similarity">
    <text evidence="4">Belongs to the RBT5 family.</text>
</comment>
<evidence type="ECO:0000313" key="18">
    <source>
        <dbReference type="EMBL" id="KAK2603815.1"/>
    </source>
</evidence>
<feature type="domain" description="Rhodopsin" evidence="17">
    <location>
        <begin position="141"/>
        <end position="375"/>
    </location>
</feature>
<evidence type="ECO:0000256" key="7">
    <source>
        <dbReference type="ARBA" id="ARBA00022692"/>
    </source>
</evidence>
<feature type="transmembrane region" description="Helical" evidence="14">
    <location>
        <begin position="349"/>
        <end position="374"/>
    </location>
</feature>
<keyword evidence="8 15" id="KW-0732">Signal</keyword>
<evidence type="ECO:0000256" key="14">
    <source>
        <dbReference type="SAM" id="Phobius"/>
    </source>
</evidence>
<evidence type="ECO:0000256" key="9">
    <source>
        <dbReference type="ARBA" id="ARBA00022989"/>
    </source>
</evidence>
<dbReference type="InterPro" id="IPR049326">
    <property type="entry name" value="Rhodopsin_dom_fungi"/>
</dbReference>
<evidence type="ECO:0000256" key="11">
    <source>
        <dbReference type="ARBA" id="ARBA00023157"/>
    </source>
</evidence>
<dbReference type="GO" id="GO:0098552">
    <property type="term" value="C:side of membrane"/>
    <property type="evidence" value="ECO:0007669"/>
    <property type="project" value="UniProtKB-KW"/>
</dbReference>
<evidence type="ECO:0000256" key="12">
    <source>
        <dbReference type="ARBA" id="ARBA00023288"/>
    </source>
</evidence>
<keyword evidence="9 14" id="KW-1133">Transmembrane helix</keyword>
<evidence type="ECO:0000256" key="3">
    <source>
        <dbReference type="ARBA" id="ARBA00004613"/>
    </source>
</evidence>
<feature type="transmembrane region" description="Helical" evidence="14">
    <location>
        <begin position="230"/>
        <end position="256"/>
    </location>
</feature>
<dbReference type="Pfam" id="PF05730">
    <property type="entry name" value="CFEM"/>
    <property type="match status" value="1"/>
</dbReference>
<keyword evidence="6" id="KW-0325">Glycoprotein</keyword>
<feature type="transmembrane region" description="Helical" evidence="14">
    <location>
        <begin position="117"/>
        <end position="136"/>
    </location>
</feature>
<evidence type="ECO:0000256" key="6">
    <source>
        <dbReference type="ARBA" id="ARBA00022622"/>
    </source>
</evidence>